<dbReference type="InterPro" id="IPR019734">
    <property type="entry name" value="TPR_rpt"/>
</dbReference>
<sequence length="1727" mass="200213">MKKSNTDQLVQQIEFACSETNYRSALNLYGDALMLDPKNAILYSNRSAIYCEIGDFESALRDAEACCKLRPTWSKALYNKAYALKCLGSYEESIIIFAQSLISHPENVQLKAGLLECLAKNPFTRGCQFIRNPTDFKFDFGFLSNLARKFVDSNYQETGMLLLECCLKFDTVDFNDIVNVSELLMPIYVSRGLIERCNQLLINNIEISKNTEISIKSLSNDRNSEIFALIYGCLTNIGNLHLKMENFDDAEDVLLRKLVISVDELKDEEKQYQSLISLGLMHLKANNFEKSRRLFLDAFRTSQTIGNKGLIEVHLCGYLATVNLAMKKFDIARRWAEKKLHLTLNDGNLAGIAEACGILGLIEFSTGFKGKYYNPDIFLFGYEKITYRNNAKKLFQRQLELANQISDKNILATAYVNLAKISSNSDALIFNTERLDIYKEVNDLNGQLACLAEVAFSALEIYITKRNSTYNHNLRYFDIAENHIKCYINLARSRFHLDEKDRKSQSIEMKVFRNCGVFYEKASIFPVALEFFERFLMTAQECGSLTMEKSACSMLGTVHRKLRQHREAARYFRQELSLAKELRDHESMSECYRNLCLVHIDALDLDESTECAKYFAALAHIVGSQTAKLEALCLMGDTLSTRRKFSLALKLYAKYLKAAKSASSSTKLGDDGEKDAIYHQCLAYGRLGSTFDSLANHKQSKLCFEVQFSIAKEKNNLSLLFDAVYRICDHYKLSGDMNLLESILQLLRGKSRIRRSSILYESKVMKKLGEIASKESTKPSISYRNADKFFRGRLSIIRKLSETELHRNTEVCLLFKDALFDYANFLIKNRQYLRCLAILEKNFDGLTLNNKPSFDIFFKIAQLRFTTGCFEQSAFLYEVILFYSYNFDIGEFEKCEIHFNLAVCYLYTLNWKLCQTNLEIGLYMAEKCQFFELKCKIYLVLSKFKENYAEKAIEFAKEKNLKDILCEIYSFLSNYGLNRDYVQRAAHFVCNGRSELTYIKSLAYCTLDVNDLRTCIELAEKLDMNSELEVRLVLSIILWSRGQFEELKQQLDYCHKISENFDVGYESCFDFFLAEAEYVLSLPILSCIFRMLFYLKCDESRVRECVQQLLYANEIKETRNTRYSTCITKSSELKVFDSQTMLIHFVIEKWLFVFSKDASRSERFLFAGLRSPLEFCAHYHIGFDLSLENRRGSSEKFLFIDCDVIYHQIKVSTRFPHYILNENLTKELLHTKCQFLYSPFRDDEFSNSKGPKITYDKLFTLEMNCELVFVFDDRNLLLKNEIFRLAKKFQLRGCRNVVFFLKFKFIKAKLIKFFDTFAEKSKKCDYIECLTETLDMLDADLDDVIIFGDMVKGVSLFNRTEVTNPYRLLLETPDECRRAMLIVLHLVEKSLKCLKSNENRRFTDETSIKNKVGPEVRGVFQLLTSLGFERKIYRCQNEHVWYFPEKSCLNLLEKASKRLLSFLGLDRIDSREEINILRSKRLELTRTKLQHTLCCIDALLEKSTDVDEVLCSSGDFPKLENSEFVLDLLVKNYKIQIQATENSTHHKCPNIKKLPTLKKSNTKKYATMHHISSKKQNSTSNINDGYKSDAEINNHRKIDKDSSNYLSQNNSSNHQRLLSTNNLNTDHFCDENSDDCDEIFHSVREALEKFRVTKIQKSEYARLETPIPPQSDNDYIQYMLHEDNGNFCGNTVEYCSTTAFCGEYNIREVNTNFNLNISDTQMRLDLL</sequence>
<dbReference type="SUPFAM" id="SSF48452">
    <property type="entry name" value="TPR-like"/>
    <property type="match status" value="3"/>
</dbReference>
<organism evidence="4 5">
    <name type="scientific">Romanomermis culicivorax</name>
    <name type="common">Nematode worm</name>
    <dbReference type="NCBI Taxonomy" id="13658"/>
    <lineage>
        <taxon>Eukaryota</taxon>
        <taxon>Metazoa</taxon>
        <taxon>Ecdysozoa</taxon>
        <taxon>Nematoda</taxon>
        <taxon>Enoplea</taxon>
        <taxon>Dorylaimia</taxon>
        <taxon>Mermithida</taxon>
        <taxon>Mermithoidea</taxon>
        <taxon>Mermithidae</taxon>
        <taxon>Romanomermis</taxon>
    </lineage>
</organism>
<dbReference type="SMART" id="SM00028">
    <property type="entry name" value="TPR"/>
    <property type="match status" value="8"/>
</dbReference>
<evidence type="ECO:0000256" key="3">
    <source>
        <dbReference type="SAM" id="MobiDB-lite"/>
    </source>
</evidence>
<feature type="region of interest" description="Disordered" evidence="3">
    <location>
        <begin position="1569"/>
        <end position="1588"/>
    </location>
</feature>
<feature type="compositionally biased region" description="Polar residues" evidence="3">
    <location>
        <begin position="1574"/>
        <end position="1583"/>
    </location>
</feature>
<evidence type="ECO:0000313" key="4">
    <source>
        <dbReference type="Proteomes" id="UP000887565"/>
    </source>
</evidence>
<dbReference type="Gene3D" id="1.25.40.10">
    <property type="entry name" value="Tetratricopeptide repeat domain"/>
    <property type="match status" value="3"/>
</dbReference>
<dbReference type="PANTHER" id="PTHR22904">
    <property type="entry name" value="TPR REPEAT CONTAINING PROTEIN"/>
    <property type="match status" value="1"/>
</dbReference>
<dbReference type="Pfam" id="PF13176">
    <property type="entry name" value="TPR_7"/>
    <property type="match status" value="1"/>
</dbReference>
<name>A0A915IEY0_ROMCU</name>
<dbReference type="GO" id="GO:0051879">
    <property type="term" value="F:Hsp90 protein binding"/>
    <property type="evidence" value="ECO:0007669"/>
    <property type="project" value="TreeGrafter"/>
</dbReference>
<evidence type="ECO:0000313" key="5">
    <source>
        <dbReference type="WBParaSite" id="nRc.2.0.1.t12358-RA"/>
    </source>
</evidence>
<proteinExistence type="predicted"/>
<dbReference type="InterPro" id="IPR011990">
    <property type="entry name" value="TPR-like_helical_dom_sf"/>
</dbReference>
<evidence type="ECO:0000256" key="2">
    <source>
        <dbReference type="ARBA" id="ARBA00022803"/>
    </source>
</evidence>
<keyword evidence="1" id="KW-0677">Repeat</keyword>
<dbReference type="PANTHER" id="PTHR22904:SF523">
    <property type="entry name" value="STRESS-INDUCED-PHOSPHOPROTEIN 1"/>
    <property type="match status" value="1"/>
</dbReference>
<protein>
    <submittedName>
        <fullName evidence="5">Uncharacterized protein</fullName>
    </submittedName>
</protein>
<keyword evidence="2" id="KW-0802">TPR repeat</keyword>
<evidence type="ECO:0000256" key="1">
    <source>
        <dbReference type="ARBA" id="ARBA00022737"/>
    </source>
</evidence>
<accession>A0A915IEY0</accession>
<dbReference type="WBParaSite" id="nRc.2.0.1.t12358-RA">
    <property type="protein sequence ID" value="nRc.2.0.1.t12358-RA"/>
    <property type="gene ID" value="nRc.2.0.1.g12358"/>
</dbReference>
<keyword evidence="4" id="KW-1185">Reference proteome</keyword>
<reference evidence="5" key="1">
    <citation type="submission" date="2022-11" db="UniProtKB">
        <authorList>
            <consortium name="WormBaseParasite"/>
        </authorList>
    </citation>
    <scope>IDENTIFICATION</scope>
</reference>
<dbReference type="Proteomes" id="UP000887565">
    <property type="component" value="Unplaced"/>
</dbReference>